<evidence type="ECO:0000313" key="2">
    <source>
        <dbReference type="EMBL" id="KAG9392401.1"/>
    </source>
</evidence>
<keyword evidence="1" id="KW-1133">Transmembrane helix</keyword>
<feature type="transmembrane region" description="Helical" evidence="1">
    <location>
        <begin position="25"/>
        <end position="43"/>
    </location>
</feature>
<feature type="transmembrane region" description="Helical" evidence="1">
    <location>
        <begin position="139"/>
        <end position="159"/>
    </location>
</feature>
<evidence type="ECO:0000256" key="1">
    <source>
        <dbReference type="SAM" id="Phobius"/>
    </source>
</evidence>
<comment type="caution">
    <text evidence="2">The sequence shown here is derived from an EMBL/GenBank/DDBJ whole genome shotgun (WGS) entry which is preliminary data.</text>
</comment>
<keyword evidence="3" id="KW-1185">Reference proteome</keyword>
<feature type="transmembrane region" description="Helical" evidence="1">
    <location>
        <begin position="79"/>
        <end position="96"/>
    </location>
</feature>
<dbReference type="Proteomes" id="UP000717585">
    <property type="component" value="Unassembled WGS sequence"/>
</dbReference>
<feature type="transmembrane region" description="Helical" evidence="1">
    <location>
        <begin position="196"/>
        <end position="212"/>
    </location>
</feature>
<feature type="transmembrane region" description="Helical" evidence="1">
    <location>
        <begin position="165"/>
        <end position="184"/>
    </location>
</feature>
<keyword evidence="1" id="KW-0472">Membrane</keyword>
<accession>A0A8J6ARF7</accession>
<evidence type="ECO:0000313" key="3">
    <source>
        <dbReference type="Proteomes" id="UP000717585"/>
    </source>
</evidence>
<proteinExistence type="predicted"/>
<protein>
    <submittedName>
        <fullName evidence="2">Uncharacterized protein</fullName>
    </submittedName>
</protein>
<keyword evidence="1" id="KW-0812">Transmembrane</keyword>
<name>A0A8J6ARF7_9EUKA</name>
<feature type="transmembrane region" description="Helical" evidence="1">
    <location>
        <begin position="218"/>
        <end position="239"/>
    </location>
</feature>
<dbReference type="AlphaFoldDB" id="A0A8J6ARF7"/>
<organism evidence="2 3">
    <name type="scientific">Carpediemonas membranifera</name>
    <dbReference type="NCBI Taxonomy" id="201153"/>
    <lineage>
        <taxon>Eukaryota</taxon>
        <taxon>Metamonada</taxon>
        <taxon>Carpediemonas-like organisms</taxon>
        <taxon>Carpediemonas</taxon>
    </lineage>
</organism>
<sequence>MIGHLERLEFFTEITKWPHQHLTNALAVFFILGSTSLTIFFGFAWETLEAISYIATSSYFIVFPRVSAEPYLDSLVGDPIQAIFAALLGIATMRAFHMRPLLRVPATRQENELRPPRMGPGLLAKQVSGHPRSHTTWNIVRAVILGIIWTLTAVPDWVFGGDIGFILGAATSAIAIVIGGLMFIRDRQTYPRISEWATFFGVWSFLVVLLAVPTAFPMFAYVGVNCTALLWVAVCLTLLRCESNSWAKVEEAPPICLPVAIDPGALQEVCSPVTRTS</sequence>
<dbReference type="EMBL" id="JAHDYR010000038">
    <property type="protein sequence ID" value="KAG9392401.1"/>
    <property type="molecule type" value="Genomic_DNA"/>
</dbReference>
<gene>
    <name evidence="2" type="ORF">J8273_5391</name>
</gene>
<reference evidence="2" key="1">
    <citation type="submission" date="2021-05" db="EMBL/GenBank/DDBJ databases">
        <title>A free-living protist that lacks canonical eukaryotic 1 DNA replication and segregation systems.</title>
        <authorList>
            <person name="Salas-Leiva D.E."/>
            <person name="Tromer E.C."/>
            <person name="Curtis B.A."/>
            <person name="Jerlstrom-Hultqvist J."/>
            <person name="Kolisko M."/>
            <person name="Yi Z."/>
            <person name="Salas-Leiva J.S."/>
            <person name="Gallot-Lavallee L."/>
            <person name="Kops G.J.P.L."/>
            <person name="Archibald J.M."/>
            <person name="Simpson A.G.B."/>
            <person name="Roger A.J."/>
        </authorList>
    </citation>
    <scope>NUCLEOTIDE SEQUENCE</scope>
    <source>
        <strain evidence="2">BICM</strain>
    </source>
</reference>